<keyword evidence="2" id="KW-1185">Reference proteome</keyword>
<comment type="caution">
    <text evidence="1">The sequence shown here is derived from an EMBL/GenBank/DDBJ whole genome shotgun (WGS) entry which is preliminary data.</text>
</comment>
<dbReference type="Proteomes" id="UP001057402">
    <property type="component" value="Chromosome 12"/>
</dbReference>
<dbReference type="EMBL" id="CM042891">
    <property type="protein sequence ID" value="KAI4304790.1"/>
    <property type="molecule type" value="Genomic_DNA"/>
</dbReference>
<protein>
    <submittedName>
        <fullName evidence="1">Uncharacterized protein</fullName>
    </submittedName>
</protein>
<gene>
    <name evidence="1" type="ORF">MLD38_040259</name>
</gene>
<organism evidence="1 2">
    <name type="scientific">Melastoma candidum</name>
    <dbReference type="NCBI Taxonomy" id="119954"/>
    <lineage>
        <taxon>Eukaryota</taxon>
        <taxon>Viridiplantae</taxon>
        <taxon>Streptophyta</taxon>
        <taxon>Embryophyta</taxon>
        <taxon>Tracheophyta</taxon>
        <taxon>Spermatophyta</taxon>
        <taxon>Magnoliopsida</taxon>
        <taxon>eudicotyledons</taxon>
        <taxon>Gunneridae</taxon>
        <taxon>Pentapetalae</taxon>
        <taxon>rosids</taxon>
        <taxon>malvids</taxon>
        <taxon>Myrtales</taxon>
        <taxon>Melastomataceae</taxon>
        <taxon>Melastomatoideae</taxon>
        <taxon>Melastomateae</taxon>
        <taxon>Melastoma</taxon>
    </lineage>
</organism>
<reference evidence="2" key="1">
    <citation type="journal article" date="2023" name="Front. Plant Sci.">
        <title>Chromosomal-level genome assembly of Melastoma candidum provides insights into trichome evolution.</title>
        <authorList>
            <person name="Zhong Y."/>
            <person name="Wu W."/>
            <person name="Sun C."/>
            <person name="Zou P."/>
            <person name="Liu Y."/>
            <person name="Dai S."/>
            <person name="Zhou R."/>
        </authorList>
    </citation>
    <scope>NUCLEOTIDE SEQUENCE [LARGE SCALE GENOMIC DNA]</scope>
</reference>
<evidence type="ECO:0000313" key="1">
    <source>
        <dbReference type="EMBL" id="KAI4304790.1"/>
    </source>
</evidence>
<name>A0ACB9L5L9_9MYRT</name>
<evidence type="ECO:0000313" key="2">
    <source>
        <dbReference type="Proteomes" id="UP001057402"/>
    </source>
</evidence>
<proteinExistence type="predicted"/>
<accession>A0ACB9L5L9</accession>
<sequence>MSHVPMTSPPPHLILLSFALILPSVAQGTTIKYCDRTVDYAVKVRDVGISPNPVEPGKPTTFDIYASSDQALPKGKVVIKVLYHGILLRTETHNICEAMSCPIASGEFTLSHTQNLPAFAPPGLYTLKITMEDDENNQQLTCISFNFRIGFGRFHLLDS</sequence>